<dbReference type="AlphaFoldDB" id="A0A834I183"/>
<organism evidence="1 2">
    <name type="scientific">Rhynchophorus ferrugineus</name>
    <name type="common">Red palm weevil</name>
    <name type="synonym">Curculio ferrugineus</name>
    <dbReference type="NCBI Taxonomy" id="354439"/>
    <lineage>
        <taxon>Eukaryota</taxon>
        <taxon>Metazoa</taxon>
        <taxon>Ecdysozoa</taxon>
        <taxon>Arthropoda</taxon>
        <taxon>Hexapoda</taxon>
        <taxon>Insecta</taxon>
        <taxon>Pterygota</taxon>
        <taxon>Neoptera</taxon>
        <taxon>Endopterygota</taxon>
        <taxon>Coleoptera</taxon>
        <taxon>Polyphaga</taxon>
        <taxon>Cucujiformia</taxon>
        <taxon>Curculionidae</taxon>
        <taxon>Dryophthorinae</taxon>
        <taxon>Rhynchophorus</taxon>
    </lineage>
</organism>
<evidence type="ECO:0000313" key="2">
    <source>
        <dbReference type="Proteomes" id="UP000625711"/>
    </source>
</evidence>
<reference evidence="1" key="1">
    <citation type="submission" date="2020-08" db="EMBL/GenBank/DDBJ databases">
        <title>Genome sequencing and assembly of the red palm weevil Rhynchophorus ferrugineus.</title>
        <authorList>
            <person name="Dias G.B."/>
            <person name="Bergman C.M."/>
            <person name="Manee M."/>
        </authorList>
    </citation>
    <scope>NUCLEOTIDE SEQUENCE</scope>
    <source>
        <strain evidence="1">AA-2017</strain>
        <tissue evidence="1">Whole larva</tissue>
    </source>
</reference>
<dbReference type="Proteomes" id="UP000625711">
    <property type="component" value="Unassembled WGS sequence"/>
</dbReference>
<comment type="caution">
    <text evidence="1">The sequence shown here is derived from an EMBL/GenBank/DDBJ whole genome shotgun (WGS) entry which is preliminary data.</text>
</comment>
<dbReference type="EMBL" id="JAACXV010014113">
    <property type="protein sequence ID" value="KAF7270321.1"/>
    <property type="molecule type" value="Genomic_DNA"/>
</dbReference>
<protein>
    <submittedName>
        <fullName evidence="1">Uncharacterized protein</fullName>
    </submittedName>
</protein>
<gene>
    <name evidence="1" type="ORF">GWI33_016720</name>
</gene>
<evidence type="ECO:0000313" key="1">
    <source>
        <dbReference type="EMBL" id="KAF7270321.1"/>
    </source>
</evidence>
<sequence length="93" mass="10414">MAKLAEAKQDVGGRGDGWGVPVSFGYGGGPSVIMFLNLDLVVWAPRPHKSTDIKTTGCRDFSRNFSRRRPSRFVWNFDAINSSGRNKRSKLKR</sequence>
<keyword evidence="2" id="KW-1185">Reference proteome</keyword>
<accession>A0A834I183</accession>
<name>A0A834I183_RHYFE</name>
<proteinExistence type="predicted"/>